<dbReference type="GeneID" id="80914342"/>
<dbReference type="GO" id="GO:0005507">
    <property type="term" value="F:copper ion binding"/>
    <property type="evidence" value="ECO:0007669"/>
    <property type="project" value="InterPro"/>
</dbReference>
<sequence length="720" mass="80058">MKYFTLATAFSIATLFEGTIQDCSQCPSDQPTISAPHRNIWRPLSADEQIAVSEIVTQKLRVNPNPAPKLGVGGITLLQPNKSVSLQFIDGLGNEPSRFARATVLFTSHEGPYRQEYVVGPLPATNSTPVTPLTFPFNNEQPGKSRSPYLYAVNSTDEWIAALSDEIANITTQVWNSTILEGGVAPRLGNVFYEEDGTQSVWITLYGPSPSGFDSTTLLPLGVFFQVHLAGPRWQDWKVTNWYYRGEYYESTKDIEDAVYASTFEKPVPNVDGAWTSTDKQGELPLDDLPPPITVSEGSRRFSMDTKEEFVSWMDFKFYMATSPELGLALFDVHFQDQRIIYELALQEALAHYAGSDPVLSETLYFDSFGGMGNSMISLVKDVDSDNYDRVPNAICLFEADTNYPIRRHFAFAQNYTSVARNVVFTVRWIATVGNYDYLFDYSFFYDGSIEVSVRASGYISAAYFAENDDYGFRIHDSLSGALHDHVMTFKVDLDILGTSNSVQKVEVVPATVEYPWSGGKARKTMKLEKSFITKEEESGIPWAPNDAAIYAIVNKGSPNVYGEYPGYRVKRAAGATHLTVKDSSNAGKAIHFATADLFVTKQKDSEPRAADWVNTYDVDNPLVDFSKFLDGESLEQEDLVLWFNLGMHHVPHTGDLPNTLMTSAHSAMRLEPINYLLSDPSIQTSQQVKVNHTSGEVETFGAQTANCSVDLGTLNQVLV</sequence>
<evidence type="ECO:0000256" key="4">
    <source>
        <dbReference type="ARBA" id="ARBA00022772"/>
    </source>
</evidence>
<comment type="cofactor">
    <cofactor evidence="9">
        <name>Cu cation</name>
        <dbReference type="ChEBI" id="CHEBI:23378"/>
    </cofactor>
    <text evidence="9">Contains 1 topaquinone per subunit.</text>
</comment>
<dbReference type="PANTHER" id="PTHR10638">
    <property type="entry name" value="COPPER AMINE OXIDASE"/>
    <property type="match status" value="1"/>
</dbReference>
<dbReference type="InterPro" id="IPR036460">
    <property type="entry name" value="Cu_amine_oxidase_C_sf"/>
</dbReference>
<dbReference type="Pfam" id="PF01179">
    <property type="entry name" value="Cu_amine_oxid"/>
    <property type="match status" value="1"/>
</dbReference>
<accession>A0A9W9C6J0</accession>
<evidence type="ECO:0000256" key="5">
    <source>
        <dbReference type="ARBA" id="ARBA00023002"/>
    </source>
</evidence>
<dbReference type="Pfam" id="PF09248">
    <property type="entry name" value="DUF1965"/>
    <property type="match status" value="1"/>
</dbReference>
<evidence type="ECO:0000256" key="3">
    <source>
        <dbReference type="ARBA" id="ARBA00022723"/>
    </source>
</evidence>
<proteinExistence type="inferred from homology"/>
<comment type="similarity">
    <text evidence="2 9">Belongs to the copper/topaquinone oxidase family.</text>
</comment>
<evidence type="ECO:0000256" key="6">
    <source>
        <dbReference type="ARBA" id="ARBA00023008"/>
    </source>
</evidence>
<keyword evidence="4 7" id="KW-0801">TPQ</keyword>
<name>A0A9W9C6J0_9PLEO</name>
<dbReference type="InterPro" id="IPR016182">
    <property type="entry name" value="Cu_amine_oxidase_N-reg"/>
</dbReference>
<keyword evidence="10" id="KW-0732">Signal</keyword>
<keyword evidence="3 9" id="KW-0479">Metal-binding</keyword>
<comment type="caution">
    <text evidence="14">The sequence shown here is derived from an EMBL/GenBank/DDBJ whole genome shotgun (WGS) entry which is preliminary data.</text>
</comment>
<dbReference type="PRINTS" id="PR00766">
    <property type="entry name" value="CUDAOXIDASE"/>
</dbReference>
<evidence type="ECO:0000313" key="15">
    <source>
        <dbReference type="Proteomes" id="UP001140513"/>
    </source>
</evidence>
<feature type="domain" description="Copper amine oxidase catalytic" evidence="11">
    <location>
        <begin position="296"/>
        <end position="683"/>
    </location>
</feature>
<keyword evidence="15" id="KW-1185">Reference proteome</keyword>
<dbReference type="GO" id="GO:0005886">
    <property type="term" value="C:plasma membrane"/>
    <property type="evidence" value="ECO:0007669"/>
    <property type="project" value="TreeGrafter"/>
</dbReference>
<dbReference type="InterPro" id="IPR000269">
    <property type="entry name" value="Cu_amine_oxidase"/>
</dbReference>
<protein>
    <recommendedName>
        <fullName evidence="9">Amine oxidase</fullName>
        <ecNumber evidence="9">1.4.3.-</ecNumber>
    </recommendedName>
</protein>
<dbReference type="SUPFAM" id="SSF49998">
    <property type="entry name" value="Amine oxidase catalytic domain"/>
    <property type="match status" value="1"/>
</dbReference>
<feature type="domain" description="DUF1965" evidence="13">
    <location>
        <begin position="216"/>
        <end position="283"/>
    </location>
</feature>
<dbReference type="InterPro" id="IPR015800">
    <property type="entry name" value="Cu_amine_oxidase_N2"/>
</dbReference>
<comment type="PTM">
    <text evidence="8 9">Topaquinone (TPQ) is generated by copper-dependent autoxidation of a specific tyrosyl residue.</text>
</comment>
<keyword evidence="6 9" id="KW-0186">Copper</keyword>
<feature type="chain" id="PRO_5040944600" description="Amine oxidase" evidence="10">
    <location>
        <begin position="22"/>
        <end position="720"/>
    </location>
</feature>
<evidence type="ECO:0000259" key="12">
    <source>
        <dbReference type="Pfam" id="PF02727"/>
    </source>
</evidence>
<evidence type="ECO:0000256" key="10">
    <source>
        <dbReference type="SAM" id="SignalP"/>
    </source>
</evidence>
<organism evidence="14 15">
    <name type="scientific">Didymosphaeria variabile</name>
    <dbReference type="NCBI Taxonomy" id="1932322"/>
    <lineage>
        <taxon>Eukaryota</taxon>
        <taxon>Fungi</taxon>
        <taxon>Dikarya</taxon>
        <taxon>Ascomycota</taxon>
        <taxon>Pezizomycotina</taxon>
        <taxon>Dothideomycetes</taxon>
        <taxon>Pleosporomycetidae</taxon>
        <taxon>Pleosporales</taxon>
        <taxon>Massarineae</taxon>
        <taxon>Didymosphaeriaceae</taxon>
        <taxon>Didymosphaeria</taxon>
    </lineage>
</organism>
<dbReference type="EMBL" id="JAPEUX010000008">
    <property type="protein sequence ID" value="KAJ4346879.1"/>
    <property type="molecule type" value="Genomic_DNA"/>
</dbReference>
<evidence type="ECO:0000256" key="2">
    <source>
        <dbReference type="ARBA" id="ARBA00007983"/>
    </source>
</evidence>
<dbReference type="PANTHER" id="PTHR10638:SF20">
    <property type="entry name" value="AMINE OXIDASE"/>
    <property type="match status" value="1"/>
</dbReference>
<dbReference type="SUPFAM" id="SSF54416">
    <property type="entry name" value="Amine oxidase N-terminal region"/>
    <property type="match status" value="2"/>
</dbReference>
<evidence type="ECO:0000256" key="8">
    <source>
        <dbReference type="PIRSR" id="PIRSR600269-51"/>
    </source>
</evidence>
<feature type="active site" description="Proton acceptor" evidence="7">
    <location>
        <position position="367"/>
    </location>
</feature>
<gene>
    <name evidence="14" type="ORF">N0V89_010812</name>
</gene>
<keyword evidence="5 9" id="KW-0560">Oxidoreductase</keyword>
<dbReference type="RefSeq" id="XP_056066679.1">
    <property type="nucleotide sequence ID" value="XM_056219552.1"/>
</dbReference>
<dbReference type="Pfam" id="PF02727">
    <property type="entry name" value="Cu_amine_oxidN2"/>
    <property type="match status" value="1"/>
</dbReference>
<dbReference type="Gene3D" id="2.70.98.20">
    <property type="entry name" value="Copper amine oxidase, catalytic domain"/>
    <property type="match status" value="1"/>
</dbReference>
<dbReference type="OrthoDB" id="3341590at2759"/>
<feature type="signal peptide" evidence="10">
    <location>
        <begin position="1"/>
        <end position="21"/>
    </location>
</feature>
<evidence type="ECO:0000256" key="9">
    <source>
        <dbReference type="RuleBase" id="RU000672"/>
    </source>
</evidence>
<feature type="domain" description="Copper amine oxidase N2-terminal" evidence="12">
    <location>
        <begin position="44"/>
        <end position="126"/>
    </location>
</feature>
<evidence type="ECO:0000259" key="11">
    <source>
        <dbReference type="Pfam" id="PF01179"/>
    </source>
</evidence>
<dbReference type="GO" id="GO:0009308">
    <property type="term" value="P:amine metabolic process"/>
    <property type="evidence" value="ECO:0007669"/>
    <property type="project" value="UniProtKB-UniRule"/>
</dbReference>
<comment type="cofactor">
    <cofactor evidence="1">
        <name>Cu cation</name>
        <dbReference type="ChEBI" id="CHEBI:23378"/>
    </cofactor>
</comment>
<dbReference type="GO" id="GO:0048038">
    <property type="term" value="F:quinone binding"/>
    <property type="evidence" value="ECO:0007669"/>
    <property type="project" value="InterPro"/>
</dbReference>
<dbReference type="GO" id="GO:0008131">
    <property type="term" value="F:primary methylamine oxidase activity"/>
    <property type="evidence" value="ECO:0007669"/>
    <property type="project" value="InterPro"/>
</dbReference>
<dbReference type="Proteomes" id="UP001140513">
    <property type="component" value="Unassembled WGS sequence"/>
</dbReference>
<evidence type="ECO:0000313" key="14">
    <source>
        <dbReference type="EMBL" id="KAJ4346879.1"/>
    </source>
</evidence>
<dbReference type="InterPro" id="IPR015328">
    <property type="entry name" value="DUF1965"/>
</dbReference>
<evidence type="ECO:0000256" key="7">
    <source>
        <dbReference type="PIRSR" id="PIRSR600269-50"/>
    </source>
</evidence>
<dbReference type="EC" id="1.4.3.-" evidence="9"/>
<feature type="active site" description="Schiff-base intermediate with substrate; via topaquinone" evidence="7">
    <location>
        <position position="436"/>
    </location>
</feature>
<feature type="modified residue" description="2',4',5'-topaquinone" evidence="8">
    <location>
        <position position="436"/>
    </location>
</feature>
<dbReference type="Gene3D" id="3.10.450.40">
    <property type="match status" value="2"/>
</dbReference>
<dbReference type="AlphaFoldDB" id="A0A9W9C6J0"/>
<evidence type="ECO:0000256" key="1">
    <source>
        <dbReference type="ARBA" id="ARBA00001935"/>
    </source>
</evidence>
<dbReference type="InterPro" id="IPR015798">
    <property type="entry name" value="Cu_amine_oxidase_C"/>
</dbReference>
<reference evidence="14" key="1">
    <citation type="submission" date="2022-10" db="EMBL/GenBank/DDBJ databases">
        <title>Tapping the CABI collections for fungal endophytes: first genome assemblies for Collariella, Neodidymelliopsis, Ascochyta clinopodiicola, Didymella pomorum, Didymosphaeria variabile, Neocosmospora piperis and Neocucurbitaria cava.</title>
        <authorList>
            <person name="Hill R."/>
        </authorList>
    </citation>
    <scope>NUCLEOTIDE SEQUENCE</scope>
    <source>
        <strain evidence="14">IMI 356815</strain>
    </source>
</reference>
<evidence type="ECO:0000259" key="13">
    <source>
        <dbReference type="Pfam" id="PF09248"/>
    </source>
</evidence>